<dbReference type="EMBL" id="GBRH01258704">
    <property type="protein sequence ID" value="JAD39191.1"/>
    <property type="molecule type" value="Transcribed_RNA"/>
</dbReference>
<name>A0A0A8ZK65_ARUDO</name>
<accession>A0A0A8ZK65</accession>
<reference evidence="1" key="1">
    <citation type="submission" date="2014-09" db="EMBL/GenBank/DDBJ databases">
        <authorList>
            <person name="Magalhaes I.L.F."/>
            <person name="Oliveira U."/>
            <person name="Santos F.R."/>
            <person name="Vidigal T.H.D.A."/>
            <person name="Brescovit A.D."/>
            <person name="Santos A.J."/>
        </authorList>
    </citation>
    <scope>NUCLEOTIDE SEQUENCE</scope>
    <source>
        <tissue evidence="1">Shoot tissue taken approximately 20 cm above the soil surface</tissue>
    </source>
</reference>
<protein>
    <submittedName>
        <fullName evidence="1">Uncharacterized protein</fullName>
    </submittedName>
</protein>
<reference evidence="1" key="2">
    <citation type="journal article" date="2015" name="Data Brief">
        <title>Shoot transcriptome of the giant reed, Arundo donax.</title>
        <authorList>
            <person name="Barrero R.A."/>
            <person name="Guerrero F.D."/>
            <person name="Moolhuijzen P."/>
            <person name="Goolsby J.A."/>
            <person name="Tidwell J."/>
            <person name="Bellgard S.E."/>
            <person name="Bellgard M.I."/>
        </authorList>
    </citation>
    <scope>NUCLEOTIDE SEQUENCE</scope>
    <source>
        <tissue evidence="1">Shoot tissue taken approximately 20 cm above the soil surface</tissue>
    </source>
</reference>
<sequence>MLSSRYYTKSRIKKFFSSHQNAKWSPSRVWCYYVWALRKAV</sequence>
<evidence type="ECO:0000313" key="1">
    <source>
        <dbReference type="EMBL" id="JAD39191.1"/>
    </source>
</evidence>
<organism evidence="1">
    <name type="scientific">Arundo donax</name>
    <name type="common">Giant reed</name>
    <name type="synonym">Donax arundinaceus</name>
    <dbReference type="NCBI Taxonomy" id="35708"/>
    <lineage>
        <taxon>Eukaryota</taxon>
        <taxon>Viridiplantae</taxon>
        <taxon>Streptophyta</taxon>
        <taxon>Embryophyta</taxon>
        <taxon>Tracheophyta</taxon>
        <taxon>Spermatophyta</taxon>
        <taxon>Magnoliopsida</taxon>
        <taxon>Liliopsida</taxon>
        <taxon>Poales</taxon>
        <taxon>Poaceae</taxon>
        <taxon>PACMAD clade</taxon>
        <taxon>Arundinoideae</taxon>
        <taxon>Arundineae</taxon>
        <taxon>Arundo</taxon>
    </lineage>
</organism>
<proteinExistence type="predicted"/>
<dbReference type="AlphaFoldDB" id="A0A0A8ZK65"/>